<feature type="compositionally biased region" description="Basic and acidic residues" evidence="2">
    <location>
        <begin position="305"/>
        <end position="322"/>
    </location>
</feature>
<sequence length="2437" mass="251290">METHSAEGASQRTSHDNETAWSEDGNGFPEDEASPDSNEFTSLLQNLLGTTDTQPASSVRPPNPGEVFLPIPSGPSFAQQLWEEEERRQSLLDKKTLGLDDSNPGSQSASTSGSPQVKHSPGSVLPDTDTKPQLTSRLIGNDALGVKSTVFIPVTPMRGERRTRLSESPEASGSFSRLIDTTSGAAANAPGSQHAVSAPALERAASNVSASANALGSAAPKRELWADSVSDREDPTPQMEDRSAKWTPERANSAPSFERLPTWGRGSAPATSSLPPGAGRGHGTPAAGRPAEFPPLGGVQPGRGHPPEKDAVVVVDKRDFPELPRVAPRGTDGAGKKEGGVPAGPRAVVQLKKLTDLSTTLSPHKNAWACWNPVTGSKESQEDIEAAQREMAKELQATHQRLDAESWDDDERAGPRPGSLESDAEAQFVWEQQQGFGRGRGVAGRGNGPTFGRGVGRWPGYGRGGGEAEAGSLDKGYPQEGFGSPRGLGSGGGQPPQGVRPPRTFSSRSDAADTWRRKDPLPARDSPPANATSPDQGDALAPPESSGSAPPESNSEGPAISDESHQGEGTKASVPPAEQLEVGGVNGGGSANGQGVESVSWQAEGDGLAARNSSGVAVAEALGAVAPKEDVQLGHEAGNKDGVVREDLKSAGVSKESEAEMGASSDQSEAERVVSHAEGGSSPASDVGLAVGQTTGHSVVDTANQSVSLKTPSEALPAWILARMSAATMSGSSSHEEGALSDSGDMHQAEPMAPAEAQQTEHAWSETDPVRTPSLSAQSAGPLEPGPHKVEPLPSNSFRTEAFKTSAPSSEAPEAEAPRSDPLDIIPPPVVKTLPPQVANPFNQSNQGGFGGQTPMHFGAFSKQPEGVQPQNPKTFGSPPTNPEGLSRTSSSSSPRGFADLDAAIMAAKQSRFKKPGVSPTGFAHPPEKWVKKEPVTVWLPTSAAAPGVPLTPAWVPKAESGSASGGESGENLTPQEEVEAKPEESTSPVKNPAADPQALSTSTLEESEKTVEAGQYVSKANGDVSAEPAASTAPVAAPLSKAGSDVSRTSGDVSVEGTSRKLPPASTATPLGEPPKPSSEPSLSNRRDLLMQLITQRWRAPLGKQPLVRVEAKSDESGSEHEGAPIHTRRAGSHSPSEGSEKAVKTAGTKRGTERGPEVRPIEVVPFPGYTATELRERHKRLEQKRQEEAEHTRGVNGHQHESTGVLEGANGEPEEAKGEARSENGRPQEADGVNGDRVGAENEHPRSVDLFSGVASGASANGRNWTEEDIPTRAAAWEANLQRAGLVSGSAAPRANKHAAPGQSSAGDLAMSQRAVESLAAKTGVRFAWVPKKGGGGTPGKQPPVETSNSKETQRGEAGEGDTKSAVDSLAVGHGEGAEELAAPAGSPSRVGVQVAPVIDDAAVTASGAAKDSNGPGVSAASAVEADQPAVSETKVSEQPASTGRSDEDGQPEVIRKVHSDVASQSDQVETADGHRTLANGTGDVGQKSDGSGREQTVSDGLEESGTMSDGAGDIRARSDGPAASSGTQQPGEVGVSDATTVQAPSATEPVAQTTIQIVRPETAVESVLKPELQEAAPSEKAAQGRLSPSTEATAAGSNDVSAVESDVSRGQGQGDVSGGQSDVSSREGDASGGASTSTPKPKPKMLWSDDVEESEAAEMRSAAAGERPTSSGQGDVRASPVSANHSRGIGSLGNSLPIETTVMGTGPGTAEGERPAKLSQQKSGFGTGALQKLGSEAAAPRDANQNGLAPNPSVSKSEGDVWTFPEEALLPSESSETSAKVARIGANKALSSRGLVGESSAKMEGRGAAAKARTGPAAKKMALDPSDENFERIFLDASEKLAFKMGRPFDISVLNNELKKRVPGFDIKDSKFTRFLDLCKAMEDKGHVRLFRASNMTFAALPDDPAQYGWGPNGLYQLPLGTDRPKTERTSKPPSQNLQTFHSAGGKLAGHSEPPKAAPTRATSASTFKKPEGLAPVKSANPAYQKVEKEPTSASHTRRASSPGPVASGVRSEQAALPRSTSMQTGAQGPTATKPAAAAATKAKRDVRRKADVEAEALGAIMLILCENPSMKASGLGAKLIDHDRSLSEQVKIHFGGVTSFLKARPELFHLSDKTVNPGVALFTGQDSPARSTPAPTKPAPKAPSAKAATWIASKQAADGGAATAVIRTVSRPPVPEASAAAHSRAAQSSSGDAGSYGASQSYGGSRNGADVASRGEDVSTGYGRPGAGILSPKPGGPVNPGGSFHSSEGQSYGSADRASTSGRGPVPQTAYGSTGSHREGNWRSSANRAPGGESAGFSAPPERGPSGWDQSTESRGVHSAASSYPPGRGASDWGQSADSRGGDSGASSTPPGTGGPAKKAEWHLFVTHLPPDCPYAELKVVLSQFGEVHGLSLPRGRLFGFVRFTNPDSARQALAQGYAELGRKRILLKKYSS</sequence>
<feature type="compositionally biased region" description="Basic and acidic residues" evidence="2">
    <location>
        <begin position="158"/>
        <end position="167"/>
    </location>
</feature>
<dbReference type="GO" id="GO:0003723">
    <property type="term" value="F:RNA binding"/>
    <property type="evidence" value="ECO:0007669"/>
    <property type="project" value="UniProtKB-UniRule"/>
</dbReference>
<dbReference type="Proteomes" id="UP000054558">
    <property type="component" value="Unassembled WGS sequence"/>
</dbReference>
<evidence type="ECO:0000256" key="1">
    <source>
        <dbReference type="PROSITE-ProRule" id="PRU00176"/>
    </source>
</evidence>
<protein>
    <recommendedName>
        <fullName evidence="3">RRM domain-containing protein</fullName>
    </recommendedName>
</protein>
<dbReference type="SUPFAM" id="SSF54928">
    <property type="entry name" value="RNA-binding domain, RBD"/>
    <property type="match status" value="1"/>
</dbReference>
<dbReference type="PROSITE" id="PS50102">
    <property type="entry name" value="RRM"/>
    <property type="match status" value="1"/>
</dbReference>
<feature type="compositionally biased region" description="Basic and acidic residues" evidence="2">
    <location>
        <begin position="1185"/>
        <end position="1203"/>
    </location>
</feature>
<evidence type="ECO:0000256" key="2">
    <source>
        <dbReference type="SAM" id="MobiDB-lite"/>
    </source>
</evidence>
<feature type="compositionally biased region" description="Low complexity" evidence="2">
    <location>
        <begin position="2181"/>
        <end position="2208"/>
    </location>
</feature>
<feature type="compositionally biased region" description="Polar residues" evidence="2">
    <location>
        <begin position="1540"/>
        <end position="1559"/>
    </location>
</feature>
<feature type="compositionally biased region" description="Low complexity" evidence="2">
    <location>
        <begin position="2033"/>
        <end position="2044"/>
    </location>
</feature>
<feature type="compositionally biased region" description="Gly residues" evidence="2">
    <location>
        <begin position="484"/>
        <end position="495"/>
    </location>
</feature>
<dbReference type="InterPro" id="IPR000504">
    <property type="entry name" value="RRM_dom"/>
</dbReference>
<dbReference type="OMA" id="ERKANIM"/>
<feature type="compositionally biased region" description="Low complexity" evidence="2">
    <location>
        <begin position="2338"/>
        <end position="2355"/>
    </location>
</feature>
<feature type="region of interest" description="Disordered" evidence="2">
    <location>
        <begin position="2123"/>
        <end position="2152"/>
    </location>
</feature>
<name>A0A1Y1HR12_KLENI</name>
<feature type="compositionally biased region" description="Basic and acidic residues" evidence="2">
    <location>
        <begin position="1240"/>
        <end position="1249"/>
    </location>
</feature>
<dbReference type="CDD" id="cd00590">
    <property type="entry name" value="RRM_SF"/>
    <property type="match status" value="1"/>
</dbReference>
<dbReference type="InterPro" id="IPR012677">
    <property type="entry name" value="Nucleotide-bd_a/b_plait_sf"/>
</dbReference>
<feature type="compositionally biased region" description="Polar residues" evidence="2">
    <location>
        <begin position="2022"/>
        <end position="2031"/>
    </location>
</feature>
<feature type="compositionally biased region" description="Basic and acidic residues" evidence="2">
    <location>
        <begin position="220"/>
        <end position="248"/>
    </location>
</feature>
<feature type="compositionally biased region" description="Basic and acidic residues" evidence="2">
    <location>
        <begin position="630"/>
        <end position="649"/>
    </location>
</feature>
<feature type="region of interest" description="Disordered" evidence="2">
    <location>
        <begin position="1919"/>
        <end position="2048"/>
    </location>
</feature>
<feature type="region of interest" description="Disordered" evidence="2">
    <location>
        <begin position="371"/>
        <end position="600"/>
    </location>
</feature>
<feature type="compositionally biased region" description="Low complexity" evidence="2">
    <location>
        <begin position="541"/>
        <end position="559"/>
    </location>
</feature>
<feature type="region of interest" description="Disordered" evidence="2">
    <location>
        <begin position="1329"/>
        <end position="1393"/>
    </location>
</feature>
<feature type="compositionally biased region" description="Polar residues" evidence="2">
    <location>
        <begin position="35"/>
        <end position="57"/>
    </location>
</feature>
<feature type="compositionally biased region" description="Basic and acidic residues" evidence="2">
    <location>
        <begin position="1152"/>
        <end position="1162"/>
    </location>
</feature>
<evidence type="ECO:0000313" key="4">
    <source>
        <dbReference type="EMBL" id="GAQ81060.1"/>
    </source>
</evidence>
<evidence type="ECO:0000259" key="3">
    <source>
        <dbReference type="PROSITE" id="PS50102"/>
    </source>
</evidence>
<keyword evidence="1" id="KW-0694">RNA-binding</keyword>
<feature type="compositionally biased region" description="Basic and acidic residues" evidence="2">
    <location>
        <begin position="734"/>
        <end position="748"/>
    </location>
</feature>
<feature type="compositionally biased region" description="Low complexity" evidence="2">
    <location>
        <begin position="204"/>
        <end position="219"/>
    </location>
</feature>
<keyword evidence="5" id="KW-1185">Reference proteome</keyword>
<feature type="compositionally biased region" description="Polar residues" evidence="2">
    <location>
        <begin position="869"/>
        <end position="879"/>
    </location>
</feature>
<feature type="region of interest" description="Disordered" evidence="2">
    <location>
        <begin position="1799"/>
        <end position="1824"/>
    </location>
</feature>
<feature type="compositionally biased region" description="Polar residues" evidence="2">
    <location>
        <begin position="1746"/>
        <end position="1759"/>
    </location>
</feature>
<gene>
    <name evidence="4" type="ORF">KFL_000690380</name>
</gene>
<feature type="compositionally biased region" description="Low complexity" evidence="2">
    <location>
        <begin position="1026"/>
        <end position="1041"/>
    </location>
</feature>
<feature type="region of interest" description="Disordered" evidence="2">
    <location>
        <begin position="727"/>
        <end position="905"/>
    </location>
</feature>
<feature type="compositionally biased region" description="Gly residues" evidence="2">
    <location>
        <begin position="436"/>
        <end position="468"/>
    </location>
</feature>
<feature type="region of interest" description="Disordered" evidence="2">
    <location>
        <begin position="1"/>
        <end position="140"/>
    </location>
</feature>
<feature type="compositionally biased region" description="Basic and acidic residues" evidence="2">
    <location>
        <begin position="510"/>
        <end position="522"/>
    </location>
</feature>
<feature type="compositionally biased region" description="Basic and acidic residues" evidence="2">
    <location>
        <begin position="1354"/>
        <end position="1367"/>
    </location>
</feature>
<evidence type="ECO:0000313" key="5">
    <source>
        <dbReference type="Proteomes" id="UP000054558"/>
    </source>
</evidence>
<dbReference type="EMBL" id="DF237018">
    <property type="protein sequence ID" value="GAQ81060.1"/>
    <property type="molecule type" value="Genomic_DNA"/>
</dbReference>
<dbReference type="InterPro" id="IPR035979">
    <property type="entry name" value="RBD_domain_sf"/>
</dbReference>
<feature type="compositionally biased region" description="Low complexity" evidence="2">
    <location>
        <begin position="749"/>
        <end position="758"/>
    </location>
</feature>
<feature type="compositionally biased region" description="Polar residues" evidence="2">
    <location>
        <begin position="2248"/>
        <end position="2266"/>
    </location>
</feature>
<organism evidence="4 5">
    <name type="scientific">Klebsormidium nitens</name>
    <name type="common">Green alga</name>
    <name type="synonym">Ulothrix nitens</name>
    <dbReference type="NCBI Taxonomy" id="105231"/>
    <lineage>
        <taxon>Eukaryota</taxon>
        <taxon>Viridiplantae</taxon>
        <taxon>Streptophyta</taxon>
        <taxon>Klebsormidiophyceae</taxon>
        <taxon>Klebsormidiales</taxon>
        <taxon>Klebsormidiaceae</taxon>
        <taxon>Klebsormidium</taxon>
    </lineage>
</organism>
<accession>A0A1Y1HR12</accession>
<feature type="compositionally biased region" description="Basic and acidic residues" evidence="2">
    <location>
        <begin position="1111"/>
        <end position="1125"/>
    </location>
</feature>
<proteinExistence type="predicted"/>
<feature type="region of interest" description="Disordered" evidence="2">
    <location>
        <begin position="1408"/>
        <end position="1765"/>
    </location>
</feature>
<feature type="compositionally biased region" description="Low complexity" evidence="2">
    <location>
        <begin position="1809"/>
        <end position="1823"/>
    </location>
</feature>
<feature type="compositionally biased region" description="Polar residues" evidence="2">
    <location>
        <begin position="1589"/>
        <end position="1603"/>
    </location>
</feature>
<feature type="domain" description="RRM" evidence="3">
    <location>
        <begin position="2366"/>
        <end position="2437"/>
    </location>
</feature>
<feature type="region of interest" description="Disordered" evidence="2">
    <location>
        <begin position="155"/>
        <end position="346"/>
    </location>
</feature>
<feature type="compositionally biased region" description="Polar residues" evidence="2">
    <location>
        <begin position="1935"/>
        <end position="1945"/>
    </location>
</feature>
<feature type="compositionally biased region" description="Polar residues" evidence="2">
    <location>
        <begin position="103"/>
        <end position="117"/>
    </location>
</feature>
<feature type="compositionally biased region" description="Basic and acidic residues" evidence="2">
    <location>
        <begin position="1216"/>
        <end position="1231"/>
    </location>
</feature>
<feature type="region of interest" description="Disordered" evidence="2">
    <location>
        <begin position="944"/>
        <end position="1269"/>
    </location>
</feature>
<feature type="compositionally biased region" description="Polar residues" evidence="2">
    <location>
        <begin position="169"/>
        <end position="195"/>
    </location>
</feature>
<feature type="region of interest" description="Disordered" evidence="2">
    <location>
        <begin position="2179"/>
        <end position="2362"/>
    </location>
</feature>
<dbReference type="Pfam" id="PF00076">
    <property type="entry name" value="RRM_1"/>
    <property type="match status" value="1"/>
</dbReference>
<reference evidence="4 5" key="1">
    <citation type="journal article" date="2014" name="Nat. Commun.">
        <title>Klebsormidium flaccidum genome reveals primary factors for plant terrestrial adaptation.</title>
        <authorList>
            <person name="Hori K."/>
            <person name="Maruyama F."/>
            <person name="Fujisawa T."/>
            <person name="Togashi T."/>
            <person name="Yamamoto N."/>
            <person name="Seo M."/>
            <person name="Sato S."/>
            <person name="Yamada T."/>
            <person name="Mori H."/>
            <person name="Tajima N."/>
            <person name="Moriyama T."/>
            <person name="Ikeuchi M."/>
            <person name="Watanabe M."/>
            <person name="Wada H."/>
            <person name="Kobayashi K."/>
            <person name="Saito M."/>
            <person name="Masuda T."/>
            <person name="Sasaki-Sekimoto Y."/>
            <person name="Mashiguchi K."/>
            <person name="Awai K."/>
            <person name="Shimojima M."/>
            <person name="Masuda S."/>
            <person name="Iwai M."/>
            <person name="Nobusawa T."/>
            <person name="Narise T."/>
            <person name="Kondo S."/>
            <person name="Saito H."/>
            <person name="Sato R."/>
            <person name="Murakawa M."/>
            <person name="Ihara Y."/>
            <person name="Oshima-Yamada Y."/>
            <person name="Ohtaka K."/>
            <person name="Satoh M."/>
            <person name="Sonobe K."/>
            <person name="Ishii M."/>
            <person name="Ohtani R."/>
            <person name="Kanamori-Sato M."/>
            <person name="Honoki R."/>
            <person name="Miyazaki D."/>
            <person name="Mochizuki H."/>
            <person name="Umetsu J."/>
            <person name="Higashi K."/>
            <person name="Shibata D."/>
            <person name="Kamiya Y."/>
            <person name="Sato N."/>
            <person name="Nakamura Y."/>
            <person name="Tabata S."/>
            <person name="Ida S."/>
            <person name="Kurokawa K."/>
            <person name="Ohta H."/>
        </authorList>
    </citation>
    <scope>NUCLEOTIDE SEQUENCE [LARGE SCALE GENOMIC DNA]</scope>
    <source>
        <strain evidence="4 5">NIES-2285</strain>
    </source>
</reference>
<dbReference type="SMART" id="SM00360">
    <property type="entry name" value="RRM"/>
    <property type="match status" value="1"/>
</dbReference>
<feature type="region of interest" description="Disordered" evidence="2">
    <location>
        <begin position="630"/>
        <end position="690"/>
    </location>
</feature>
<dbReference type="Gene3D" id="3.30.70.330">
    <property type="match status" value="1"/>
</dbReference>
<feature type="compositionally biased region" description="Basic and acidic residues" evidence="2">
    <location>
        <begin position="85"/>
        <end position="98"/>
    </location>
</feature>
<feature type="region of interest" description="Disordered" evidence="2">
    <location>
        <begin position="1290"/>
        <end position="1313"/>
    </location>
</feature>